<evidence type="ECO:0000259" key="5">
    <source>
        <dbReference type="PROSITE" id="PS50054"/>
    </source>
</evidence>
<dbReference type="InterPro" id="IPR035010">
    <property type="entry name" value="PHS1"/>
</dbReference>
<evidence type="ECO:0000256" key="4">
    <source>
        <dbReference type="SAM" id="MobiDB-lite"/>
    </source>
</evidence>
<dbReference type="InterPro" id="IPR016130">
    <property type="entry name" value="Tyr_Pase_AS"/>
</dbReference>
<reference evidence="7 8" key="1">
    <citation type="journal article" date="2020" name="Mol. Biol. Evol.">
        <title>Distinct Expression and Methylation Patterns for Genes with Different Fates following a Single Whole-Genome Duplication in Flowering Plants.</title>
        <authorList>
            <person name="Shi T."/>
            <person name="Rahmani R.S."/>
            <person name="Gugger P.F."/>
            <person name="Wang M."/>
            <person name="Li H."/>
            <person name="Zhang Y."/>
            <person name="Li Z."/>
            <person name="Wang Q."/>
            <person name="Van de Peer Y."/>
            <person name="Marchal K."/>
            <person name="Chen J."/>
        </authorList>
    </citation>
    <scope>NUCLEOTIDE SEQUENCE [LARGE SCALE GENOMIC DNA]</scope>
    <source>
        <tissue evidence="7">Leaf</tissue>
    </source>
</reference>
<dbReference type="InterPro" id="IPR000387">
    <property type="entry name" value="Tyr_Pase_dom"/>
</dbReference>
<dbReference type="GO" id="GO:0043622">
    <property type="term" value="P:cortical microtubule organization"/>
    <property type="evidence" value="ECO:0007669"/>
    <property type="project" value="InterPro"/>
</dbReference>
<dbReference type="PRINTS" id="PR00724">
    <property type="entry name" value="CRBOXYPTASEC"/>
</dbReference>
<dbReference type="SUPFAM" id="SSF56112">
    <property type="entry name" value="Protein kinase-like (PK-like)"/>
    <property type="match status" value="1"/>
</dbReference>
<evidence type="ECO:0000313" key="7">
    <source>
        <dbReference type="EMBL" id="DAD34110.1"/>
    </source>
</evidence>
<feature type="domain" description="Tyrosine specific protein phosphatases" evidence="6">
    <location>
        <begin position="1282"/>
        <end position="1338"/>
    </location>
</feature>
<dbReference type="SMART" id="SM00195">
    <property type="entry name" value="DSPc"/>
    <property type="match status" value="1"/>
</dbReference>
<keyword evidence="2" id="KW-0378">Hydrolase</keyword>
<dbReference type="FunFam" id="3.40.50.1820:FF:000453">
    <property type="entry name" value="Carboxypeptidase"/>
    <property type="match status" value="1"/>
</dbReference>
<dbReference type="InterPro" id="IPR018202">
    <property type="entry name" value="Ser_caboxypep_ser_AS"/>
</dbReference>
<dbReference type="Pfam" id="PF00782">
    <property type="entry name" value="DSPc"/>
    <property type="match status" value="1"/>
</dbReference>
<dbReference type="CDD" id="cd14498">
    <property type="entry name" value="DSP"/>
    <property type="match status" value="1"/>
</dbReference>
<dbReference type="SUPFAM" id="SSF52799">
    <property type="entry name" value="(Phosphotyrosine protein) phosphatases II"/>
    <property type="match status" value="1"/>
</dbReference>
<dbReference type="Proteomes" id="UP000607653">
    <property type="component" value="Unassembled WGS sequence"/>
</dbReference>
<accession>A0A822YNE1</accession>
<dbReference type="PROSITE" id="PS50054">
    <property type="entry name" value="TYR_PHOSPHATASE_DUAL"/>
    <property type="match status" value="1"/>
</dbReference>
<evidence type="ECO:0000259" key="6">
    <source>
        <dbReference type="PROSITE" id="PS50056"/>
    </source>
</evidence>
<dbReference type="Gene3D" id="3.30.1010.10">
    <property type="entry name" value="Phosphatidylinositol 3-kinase Catalytic Subunit, Chain A, domain 4"/>
    <property type="match status" value="1"/>
</dbReference>
<dbReference type="SUPFAM" id="SSF53474">
    <property type="entry name" value="alpha/beta-Hydrolases"/>
    <property type="match status" value="1"/>
</dbReference>
<evidence type="ECO:0000313" key="8">
    <source>
        <dbReference type="Proteomes" id="UP000607653"/>
    </source>
</evidence>
<dbReference type="Gene3D" id="3.40.50.11320">
    <property type="match status" value="1"/>
</dbReference>
<dbReference type="GO" id="GO:0004721">
    <property type="term" value="F:phosphoprotein phosphatase activity"/>
    <property type="evidence" value="ECO:0007669"/>
    <property type="project" value="UniProtKB-KW"/>
</dbReference>
<dbReference type="InterPro" id="IPR029058">
    <property type="entry name" value="AB_hydrolase_fold"/>
</dbReference>
<dbReference type="PANTHER" id="PTHR47100">
    <property type="entry name" value="DUAL SPECIFICITY PROTEIN PHOSPHATASE PHS1"/>
    <property type="match status" value="1"/>
</dbReference>
<dbReference type="GO" id="GO:0009737">
    <property type="term" value="P:response to abscisic acid"/>
    <property type="evidence" value="ECO:0007669"/>
    <property type="project" value="InterPro"/>
</dbReference>
<dbReference type="InterPro" id="IPR036940">
    <property type="entry name" value="PI3/4_kinase_cat_sf"/>
</dbReference>
<dbReference type="InterPro" id="IPR001563">
    <property type="entry name" value="Peptidase_S10"/>
</dbReference>
<proteinExistence type="inferred from homology"/>
<comment type="caution">
    <text evidence="7">The sequence shown here is derived from an EMBL/GenBank/DDBJ whole genome shotgun (WGS) entry which is preliminary data.</text>
</comment>
<keyword evidence="3" id="KW-0904">Protein phosphatase</keyword>
<dbReference type="Pfam" id="PF00450">
    <property type="entry name" value="Peptidase_S10"/>
    <property type="match status" value="1"/>
</dbReference>
<feature type="region of interest" description="Disordered" evidence="4">
    <location>
        <begin position="1087"/>
        <end position="1111"/>
    </location>
</feature>
<dbReference type="EMBL" id="DUZY01000004">
    <property type="protein sequence ID" value="DAD34110.1"/>
    <property type="molecule type" value="Genomic_DNA"/>
</dbReference>
<dbReference type="Gene3D" id="1.10.1070.11">
    <property type="entry name" value="Phosphatidylinositol 3-/4-kinase, catalytic domain"/>
    <property type="match status" value="1"/>
</dbReference>
<dbReference type="PROSITE" id="PS00383">
    <property type="entry name" value="TYR_PHOSPHATASE_1"/>
    <property type="match status" value="1"/>
</dbReference>
<evidence type="ECO:0000256" key="3">
    <source>
        <dbReference type="ARBA" id="ARBA00022912"/>
    </source>
</evidence>
<dbReference type="PROSITE" id="PS00131">
    <property type="entry name" value="CARBOXYPEPT_SER_SER"/>
    <property type="match status" value="1"/>
</dbReference>
<evidence type="ECO:0000256" key="2">
    <source>
        <dbReference type="ARBA" id="ARBA00022801"/>
    </source>
</evidence>
<dbReference type="GO" id="GO:0004185">
    <property type="term" value="F:serine-type carboxypeptidase activity"/>
    <property type="evidence" value="ECO:0007669"/>
    <property type="project" value="InterPro"/>
</dbReference>
<dbReference type="FunFam" id="3.90.190.10:FF:000148">
    <property type="entry name" value="Dual specificity protein phosphatase PHS1"/>
    <property type="match status" value="1"/>
</dbReference>
<dbReference type="Gene3D" id="6.10.250.940">
    <property type="match status" value="1"/>
</dbReference>
<evidence type="ECO:0000256" key="1">
    <source>
        <dbReference type="ARBA" id="ARBA00009431"/>
    </source>
</evidence>
<organism evidence="7 8">
    <name type="scientific">Nelumbo nucifera</name>
    <name type="common">Sacred lotus</name>
    <dbReference type="NCBI Taxonomy" id="4432"/>
    <lineage>
        <taxon>Eukaryota</taxon>
        <taxon>Viridiplantae</taxon>
        <taxon>Streptophyta</taxon>
        <taxon>Embryophyta</taxon>
        <taxon>Tracheophyta</taxon>
        <taxon>Spermatophyta</taxon>
        <taxon>Magnoliopsida</taxon>
        <taxon>Proteales</taxon>
        <taxon>Nelumbonaceae</taxon>
        <taxon>Nelumbo</taxon>
    </lineage>
</organism>
<evidence type="ECO:0008006" key="9">
    <source>
        <dbReference type="Google" id="ProtNLM"/>
    </source>
</evidence>
<feature type="domain" description="Tyrosine-protein phosphatase" evidence="5">
    <location>
        <begin position="1217"/>
        <end position="1362"/>
    </location>
</feature>
<name>A0A822YNE1_NELNU</name>
<dbReference type="Pfam" id="PF09192">
    <property type="entry name" value="Act-Frag_cataly"/>
    <property type="match status" value="1"/>
</dbReference>
<gene>
    <name evidence="7" type="ORF">HUJ06_004750</name>
</gene>
<dbReference type="GO" id="GO:0006508">
    <property type="term" value="P:proteolysis"/>
    <property type="evidence" value="ECO:0007669"/>
    <property type="project" value="InterPro"/>
</dbReference>
<dbReference type="InterPro" id="IPR015275">
    <property type="entry name" value="Actin-fragmin_kin_cat_dom"/>
</dbReference>
<protein>
    <recommendedName>
        <fullName evidence="9">Carboxypeptidase</fullName>
    </recommendedName>
</protein>
<dbReference type="PROSITE" id="PS50056">
    <property type="entry name" value="TYR_PHOSPHATASE_2"/>
    <property type="match status" value="1"/>
</dbReference>
<comment type="similarity">
    <text evidence="1">Belongs to the peptidase S10 family.</text>
</comment>
<dbReference type="Gene3D" id="3.90.190.10">
    <property type="entry name" value="Protein tyrosine phosphatase superfamily"/>
    <property type="match status" value="1"/>
</dbReference>
<dbReference type="InterPro" id="IPR000340">
    <property type="entry name" value="Dual-sp_phosphatase_cat-dom"/>
</dbReference>
<dbReference type="InterPro" id="IPR029021">
    <property type="entry name" value="Prot-tyrosine_phosphatase-like"/>
</dbReference>
<dbReference type="PANTHER" id="PTHR47100:SF5">
    <property type="entry name" value="DUAL SPECIFICITY PROTEIN PHOSPHATASE PHS1"/>
    <property type="match status" value="1"/>
</dbReference>
<dbReference type="Gene3D" id="3.40.50.1820">
    <property type="entry name" value="alpha/beta hydrolase"/>
    <property type="match status" value="1"/>
</dbReference>
<feature type="compositionally biased region" description="Basic and acidic residues" evidence="4">
    <location>
        <begin position="515"/>
        <end position="524"/>
    </location>
</feature>
<dbReference type="InterPro" id="IPR011009">
    <property type="entry name" value="Kinase-like_dom_sf"/>
</dbReference>
<keyword evidence="8" id="KW-1185">Reference proteome</keyword>
<sequence length="1447" mass="162783">MGLFFYTKETNLPPHPHLFLSETSLLSSVIFPPETMHCPSRKIIATATALLQLFQFMGIAASLSLSDRITELPGQPQVSFQQFSGYVTVDDKRRRDLFYYFAEAEIDPASKPLVLWLNGGPGCSSLGVGAFSENGPFRPSGEVLVRNEYSWNREANMLYLETPVGVGFSYSTDTSSYVAVDDKITGMDNLVFLQRWFLKFPQYKHKDLFITGESYAGHYVPQLAELIIQFNKKEKLFNLKGIALGNPVLEFATDFNSRAEFFWSHGLISDSTYKLFTSACNYSRYVGEYYRGSISSVCSRVMSRVSKETSRFVDKYDVTLDVCISSVLSQSKVLNPQQVTERIDVCVEDETVNYLNRRDVQKALHARLVGVRRWAVCSNILDYELLNLEIPTISIVGSLVKAGIPVLVYSGDQDSVIPLTGSRTLVHELAMELGLNTTVPYRVWFAGQQVGGWTQDYGNILSFATIRAKSIITATTTRKQSKMQRIMARQEKEETAIFSRTLQQQRQLEEEEEEEAHHHNNVQEREEEDEEREEKDLDLSLSDESGVPSQPTFSSRVLYLLGDKTAGPAYRFNQWLDSVRRRSGRYRSSGFPNRPLQRIEIMPLSAGELILESKSLLPSDQPPDISLWERLGAAAMLDIESSEFSWDMLSSLHHTEHSSSTEHSEDETNRALEVTVNSGGVVFFALFSRPGNDDSIKEAAAVIKIGSSRMATQSERLGYEFAKCLGVRIPQARVIHNSSPEWQQIKEAAEKAKDAAISENDEVGEVTCSELLEALELSRCLLLMNYIHGSPLLESLNAFEPRESAGKTAAALGRILVLDLVIRNEDRLPCRQLGWRGNSTNLLFSDKAPPVDVDSVEEAFDPMARRYRPRTIMTLQKERRVNSANMKLSSHNPELISQSSDVSDFMDSPRSSSISLKSLRYEDAKFSNCHVVVIDTGIPRRPPVGKRTNDQTNYPKLVELILNSAEYSSSLLYEITGGKLGFSLPEEADTQVNSSLFDMATFVHEFRSGFRAALRDLQGFHIFLLTLHQKLDILLRAFLSVTDKFLSGDFDKEDIGVSESPTHAIGVGVHCFSPVSKERCINETHTELSDSELRRTAPRTPTSGYKENPDQAFPISREGWHGKCRGRGESQRSLLLAKLRDFNKFAKLDAELNRELEQWNEMIRSDAIKLCQENNFITGFFEGSDTNSVVDAYELKVRLEHILERIAMISDAANTEKPSSITSSMFIGGALAAKSIYTLQYLGITHILCLCSNEIGQSDSQYPDLFVYKNFSVCDDEDSNISKIFEEASDFIDYVEDIGGRVLIHCFEGRSRSATVVLAYLMLKKNFTLLDAWNLLKKAHRRAQPNDGFARILMELDRKLHGKVSMEWQQRKPIMKVCSICGRNVGLSGTSLRLHLQKSHKKLSSRSADSAMTKEIHKAVNVFKMSRSVSISPIQKHSHSISDGCNP</sequence>
<feature type="region of interest" description="Disordered" evidence="4">
    <location>
        <begin position="501"/>
        <end position="550"/>
    </location>
</feature>
<dbReference type="InterPro" id="IPR020422">
    <property type="entry name" value="TYR_PHOSPHATASE_DUAL_dom"/>
</dbReference>